<dbReference type="EMBL" id="JAHSTY010000001">
    <property type="protein sequence ID" value="MBV4452485.1"/>
    <property type="molecule type" value="Genomic_DNA"/>
</dbReference>
<evidence type="ECO:0000313" key="1">
    <source>
        <dbReference type="EMBL" id="MBV4452485.1"/>
    </source>
</evidence>
<gene>
    <name evidence="1" type="ORF">KVG91_07710</name>
</gene>
<accession>A0ABS6NW83</accession>
<comment type="caution">
    <text evidence="1">The sequence shown here is derived from an EMBL/GenBank/DDBJ whole genome shotgun (WGS) entry which is preliminary data.</text>
</comment>
<dbReference type="Pfam" id="PF21983">
    <property type="entry name" value="NikA-like"/>
    <property type="match status" value="1"/>
</dbReference>
<reference evidence="1" key="1">
    <citation type="submission" date="2021-06" db="EMBL/GenBank/DDBJ databases">
        <title>Updating the genus Pseudomonas: Description of 43 new species and partition of the Pseudomonas putida group.</title>
        <authorList>
            <person name="Girard L."/>
            <person name="Lood C."/>
            <person name="Vandamme P."/>
            <person name="Rokni-Zadeh H."/>
            <person name="Van Noort V."/>
            <person name="Hofte M."/>
            <person name="Lavigne R."/>
            <person name="De Mot R."/>
        </authorList>
    </citation>
    <scope>NUCLEOTIDE SEQUENCE</scope>
    <source>
        <strain evidence="1">SWRI103</strain>
    </source>
</reference>
<evidence type="ECO:0000313" key="2">
    <source>
        <dbReference type="Proteomes" id="UP001048976"/>
    </source>
</evidence>
<name>A0ABS6NW83_9PSED</name>
<protein>
    <submittedName>
        <fullName evidence="1">CopG family transcriptional regulator</fullName>
    </submittedName>
</protein>
<dbReference type="RefSeq" id="WP_169377084.1">
    <property type="nucleotide sequence ID" value="NZ_JAHSTY010000001.1"/>
</dbReference>
<organism evidence="1 2">
    <name type="scientific">Pseudomonas azadiae</name>
    <dbReference type="NCBI Taxonomy" id="2843612"/>
    <lineage>
        <taxon>Bacteria</taxon>
        <taxon>Pseudomonadati</taxon>
        <taxon>Pseudomonadota</taxon>
        <taxon>Gammaproteobacteria</taxon>
        <taxon>Pseudomonadales</taxon>
        <taxon>Pseudomonadaceae</taxon>
        <taxon>Pseudomonas</taxon>
    </lineage>
</organism>
<dbReference type="InterPro" id="IPR053842">
    <property type="entry name" value="NikA-like"/>
</dbReference>
<sequence>MTGGTKEKAPARRRGRPIEVWVTDEEKAAIKERADEAGISRSGYLRALGLNTPIRTVVDLTAVADLAKVNGDLGRVAGLLKLWLAEKNGQGADPVGVDKMMMNFRVLQA</sequence>
<dbReference type="Proteomes" id="UP001048976">
    <property type="component" value="Unassembled WGS sequence"/>
</dbReference>
<keyword evidence="2" id="KW-1185">Reference proteome</keyword>
<proteinExistence type="predicted"/>